<feature type="signal peptide" evidence="8">
    <location>
        <begin position="1"/>
        <end position="17"/>
    </location>
</feature>
<protein>
    <submittedName>
        <fullName evidence="11">Peritrophic matrix protein</fullName>
    </submittedName>
</protein>
<dbReference type="GO" id="GO:0008061">
    <property type="term" value="F:chitin binding"/>
    <property type="evidence" value="ECO:0007669"/>
    <property type="project" value="UniProtKB-KW"/>
</dbReference>
<keyword evidence="4" id="KW-0677">Repeat</keyword>
<evidence type="ECO:0000256" key="3">
    <source>
        <dbReference type="ARBA" id="ARBA00022729"/>
    </source>
</evidence>
<evidence type="ECO:0000256" key="1">
    <source>
        <dbReference type="ARBA" id="ARBA00022473"/>
    </source>
</evidence>
<evidence type="ECO:0000313" key="10">
    <source>
        <dbReference type="Proteomes" id="UP000095282"/>
    </source>
</evidence>
<dbReference type="SMART" id="SM00494">
    <property type="entry name" value="ChtBD2"/>
    <property type="match status" value="6"/>
</dbReference>
<keyword evidence="2" id="KW-0147">Chitin-binding</keyword>
<evidence type="ECO:0000259" key="9">
    <source>
        <dbReference type="PROSITE" id="PS50940"/>
    </source>
</evidence>
<evidence type="ECO:0000256" key="2">
    <source>
        <dbReference type="ARBA" id="ARBA00022669"/>
    </source>
</evidence>
<accession>A0A1I7TMT1</accession>
<dbReference type="PROSITE" id="PS50940">
    <property type="entry name" value="CHIT_BIND_II"/>
    <property type="match status" value="5"/>
</dbReference>
<sequence length="467" mass="50686">MIVVTLVAICLLGTVNSSFMRDCTNLADGLYSLGDCEPRFLTCSGGIERIMDCPEDLVYHESQEICDWKHNVFACGISETSGEESGDFSGDGSGSENGSGSGEGSGESSGDELLENVCENKDDGVYSSGVCTNYYFICASNSPRFLSCSTPLYFNPVQQKCDWKESVEECREAIVTTTTNDYTSEYKSYEDESSGEGSGDASDCNGKLDGIYPLDICSTRFLTCSGGIARIMDCPSNLFFNPSLLVCDWQRNVTGCAGQPEATVKCTENGYFSFGQCSSSFTACTNGNSIVMFCPSGLKFSQNDQMCDYEFNVQECQDGSGEESGATSGYNYPYEENTSDDLLTPCIHMENGLYALECTPRVLSCQNGHEDIFECPPTLVFNEQSLICDFPETSLKCQIEDHMLIRDSALATYDCSVDGVFSNSLCSRSYHKCSSGSLIKHECADSGDVFSTLDATCVDASSLPQCQ</sequence>
<dbReference type="Gene3D" id="2.170.140.10">
    <property type="entry name" value="Chitin binding domain"/>
    <property type="match status" value="3"/>
</dbReference>
<keyword evidence="5" id="KW-1015">Disulfide bond</keyword>
<evidence type="ECO:0000256" key="5">
    <source>
        <dbReference type="ARBA" id="ARBA00023157"/>
    </source>
</evidence>
<organism evidence="10 11">
    <name type="scientific">Caenorhabditis tropicalis</name>
    <dbReference type="NCBI Taxonomy" id="1561998"/>
    <lineage>
        <taxon>Eukaryota</taxon>
        <taxon>Metazoa</taxon>
        <taxon>Ecdysozoa</taxon>
        <taxon>Nematoda</taxon>
        <taxon>Chromadorea</taxon>
        <taxon>Rhabditida</taxon>
        <taxon>Rhabditina</taxon>
        <taxon>Rhabditomorpha</taxon>
        <taxon>Rhabditoidea</taxon>
        <taxon>Rhabditidae</taxon>
        <taxon>Peloderinae</taxon>
        <taxon>Caenorhabditis</taxon>
    </lineage>
</organism>
<feature type="chain" id="PRO_5009307723" evidence="8">
    <location>
        <begin position="18"/>
        <end position="467"/>
    </location>
</feature>
<keyword evidence="1" id="KW-0217">Developmental protein</keyword>
<feature type="domain" description="Chitin-binding type-2" evidence="9">
    <location>
        <begin position="20"/>
        <end position="77"/>
    </location>
</feature>
<reference evidence="11" key="1">
    <citation type="submission" date="2016-11" db="UniProtKB">
        <authorList>
            <consortium name="WormBaseParasite"/>
        </authorList>
    </citation>
    <scope>IDENTIFICATION</scope>
</reference>
<keyword evidence="10" id="KW-1185">Reference proteome</keyword>
<feature type="compositionally biased region" description="Gly residues" evidence="7">
    <location>
        <begin position="89"/>
        <end position="107"/>
    </location>
</feature>
<dbReference type="STRING" id="1561998.A0A1I7TMT1"/>
<feature type="domain" description="Chitin-binding type-2" evidence="9">
    <location>
        <begin position="263"/>
        <end position="318"/>
    </location>
</feature>
<proteinExistence type="predicted"/>
<keyword evidence="6" id="KW-0325">Glycoprotein</keyword>
<dbReference type="GO" id="GO:0005576">
    <property type="term" value="C:extracellular region"/>
    <property type="evidence" value="ECO:0007669"/>
    <property type="project" value="InterPro"/>
</dbReference>
<evidence type="ECO:0000313" key="11">
    <source>
        <dbReference type="WBParaSite" id="Csp11.Scaffold628.g7477.t1"/>
    </source>
</evidence>
<dbReference type="WBParaSite" id="Csp11.Scaffold628.g7477.t1">
    <property type="protein sequence ID" value="Csp11.Scaffold628.g7477.t1"/>
    <property type="gene ID" value="Csp11.Scaffold628.g7477"/>
</dbReference>
<dbReference type="PANTHER" id="PTHR23301">
    <property type="entry name" value="CHITIN BINDING PERITROPHIN-A"/>
    <property type="match status" value="1"/>
</dbReference>
<evidence type="ECO:0000256" key="7">
    <source>
        <dbReference type="SAM" id="MobiDB-lite"/>
    </source>
</evidence>
<dbReference type="eggNOG" id="ENOG502RXZX">
    <property type="taxonomic scope" value="Eukaryota"/>
</dbReference>
<dbReference type="InterPro" id="IPR051940">
    <property type="entry name" value="Chitin_bind-dev_reg"/>
</dbReference>
<dbReference type="AlphaFoldDB" id="A0A1I7TMT1"/>
<dbReference type="SUPFAM" id="SSF57625">
    <property type="entry name" value="Invertebrate chitin-binding proteins"/>
    <property type="match status" value="6"/>
</dbReference>
<dbReference type="InterPro" id="IPR036508">
    <property type="entry name" value="Chitin-bd_dom_sf"/>
</dbReference>
<feature type="region of interest" description="Disordered" evidence="7">
    <location>
        <begin position="83"/>
        <end position="111"/>
    </location>
</feature>
<feature type="domain" description="Chitin-binding type-2" evidence="9">
    <location>
        <begin position="343"/>
        <end position="399"/>
    </location>
</feature>
<dbReference type="PANTHER" id="PTHR23301:SF0">
    <property type="entry name" value="CHITIN-BINDING TYPE-2 DOMAIN-CONTAINING PROTEIN-RELATED"/>
    <property type="match status" value="1"/>
</dbReference>
<dbReference type="Pfam" id="PF01607">
    <property type="entry name" value="CBM_14"/>
    <property type="match status" value="6"/>
</dbReference>
<feature type="domain" description="Chitin-binding type-2" evidence="9">
    <location>
        <begin position="201"/>
        <end position="258"/>
    </location>
</feature>
<dbReference type="Proteomes" id="UP000095282">
    <property type="component" value="Unplaced"/>
</dbReference>
<evidence type="ECO:0000256" key="4">
    <source>
        <dbReference type="ARBA" id="ARBA00022737"/>
    </source>
</evidence>
<name>A0A1I7TMT1_9PELO</name>
<feature type="domain" description="Chitin-binding type-2" evidence="9">
    <location>
        <begin position="115"/>
        <end position="172"/>
    </location>
</feature>
<evidence type="ECO:0000256" key="6">
    <source>
        <dbReference type="ARBA" id="ARBA00023180"/>
    </source>
</evidence>
<dbReference type="Gene3D" id="3.20.20.80">
    <property type="entry name" value="Glycosidases"/>
    <property type="match status" value="2"/>
</dbReference>
<keyword evidence="3 8" id="KW-0732">Signal</keyword>
<evidence type="ECO:0000256" key="8">
    <source>
        <dbReference type="SAM" id="SignalP"/>
    </source>
</evidence>
<dbReference type="FunFam" id="2.170.140.10:FF:000009">
    <property type="entry name" value="Chondroitin proteoglycan 1"/>
    <property type="match status" value="3"/>
</dbReference>
<dbReference type="InterPro" id="IPR002557">
    <property type="entry name" value="Chitin-bd_dom"/>
</dbReference>